<reference evidence="5" key="3">
    <citation type="journal article" date="2018" name="Genome Biol.">
        <title>SKESA: strategic k-mer extension for scrupulous assemblies.</title>
        <authorList>
            <person name="Souvorov A."/>
            <person name="Agarwala R."/>
            <person name="Lipman D.J."/>
        </authorList>
    </citation>
    <scope>NUCLEOTIDE SEQUENCE</scope>
    <source>
        <strain evidence="6">91871</strain>
        <strain evidence="5">O50</strain>
    </source>
</reference>
<evidence type="ECO:0000256" key="1">
    <source>
        <dbReference type="SAM" id="SignalP"/>
    </source>
</evidence>
<sequence>MCTLLKRFLSISLCSISLFTLPAMAQQISTGGVIHFRGAIVESPCDVNARQQQIELSCMRDGTTRNSLYNQQQVATAPQNVQQIATVKMHYLNEQKNMAILNIEYK</sequence>
<dbReference type="AlphaFoldDB" id="A0A0P8HQX3"/>
<gene>
    <name evidence="2" type="ORF">AM363_12330</name>
    <name evidence="7" type="ORF">AN672_06875</name>
    <name evidence="5" type="ORF">I9Y29_003127</name>
    <name evidence="6" type="ORF">KV121_003533</name>
    <name evidence="3" type="ORF">KY227_005307</name>
    <name evidence="4" type="ORF">P7U51_000201</name>
    <name evidence="8" type="ORF">RYZ67_26515</name>
</gene>
<name>A0A0P8HQX3_CITFR</name>
<dbReference type="Proteomes" id="UP000263627">
    <property type="component" value="Chromosome"/>
</dbReference>
<dbReference type="Proteomes" id="UP000050520">
    <property type="component" value="Unassembled WGS sequence"/>
</dbReference>
<dbReference type="Proteomes" id="UP001278087">
    <property type="component" value="Unassembled WGS sequence"/>
</dbReference>
<dbReference type="EMBL" id="ABBJDF010000050">
    <property type="protein sequence ID" value="EHT9942133.1"/>
    <property type="molecule type" value="Genomic_DNA"/>
</dbReference>
<dbReference type="GeneID" id="87001778"/>
<dbReference type="Proteomes" id="UP000885148">
    <property type="component" value="Unassembled WGS sequence"/>
</dbReference>
<accession>A0A0P8HQX3</accession>
<evidence type="ECO:0000313" key="9">
    <source>
        <dbReference type="Proteomes" id="UP000050520"/>
    </source>
</evidence>
<evidence type="ECO:0000313" key="2">
    <source>
        <dbReference type="EMBL" id="AXZ47676.1"/>
    </source>
</evidence>
<dbReference type="EMBL" id="CP032184">
    <property type="protein sequence ID" value="AXZ47676.1"/>
    <property type="molecule type" value="Genomic_DNA"/>
</dbReference>
<dbReference type="Proteomes" id="UP001169574">
    <property type="component" value="Unassembled WGS sequence"/>
</dbReference>
<evidence type="ECO:0000313" key="4">
    <source>
        <dbReference type="EMBL" id="EMM7455763.1"/>
    </source>
</evidence>
<reference evidence="9" key="1">
    <citation type="submission" date="2015-09" db="EMBL/GenBank/DDBJ databases">
        <title>Prevalence of NDMs in South Africa.</title>
        <authorList>
            <person name="Osei Sekyere J."/>
            <person name="Govinden U."/>
            <person name="Essack S."/>
            <person name="Haldorsen B."/>
            <person name="Samuelsen O."/>
            <person name="Aasnaes B."/>
            <person name="Sundsfjord A."/>
        </authorList>
    </citation>
    <scope>NUCLEOTIDE SEQUENCE [LARGE SCALE GENOMIC DNA]</scope>
    <source>
        <strain evidence="9">ST62:944112508</strain>
    </source>
</reference>
<evidence type="ECO:0000313" key="6">
    <source>
        <dbReference type="EMBL" id="HBH7043434.1"/>
    </source>
</evidence>
<dbReference type="Proteomes" id="UP000855471">
    <property type="component" value="Unassembled WGS sequence"/>
</dbReference>
<reference evidence="3" key="6">
    <citation type="submission" date="2021-07" db="EMBL/GenBank/DDBJ databases">
        <authorList>
            <consortium name="Clinical and Environmental Microbiology Branch: Whole genome sequencing antimicrobial resistance pathogens in the healthcare setting"/>
        </authorList>
    </citation>
    <scope>NUCLEOTIDE SEQUENCE</scope>
    <source>
        <strain evidence="3">2021DK-00049</strain>
        <strain evidence="4">Whole organism</strain>
    </source>
</reference>
<feature type="signal peptide" evidence="1">
    <location>
        <begin position="1"/>
        <end position="25"/>
    </location>
</feature>
<dbReference type="RefSeq" id="WP_003836793.1">
    <property type="nucleotide sequence ID" value="NZ_AP026940.1"/>
</dbReference>
<proteinExistence type="predicted"/>
<protein>
    <submittedName>
        <fullName evidence="5">Type 1 fimbrial protein</fullName>
    </submittedName>
</protein>
<evidence type="ECO:0000313" key="10">
    <source>
        <dbReference type="Proteomes" id="UP000263627"/>
    </source>
</evidence>
<reference evidence="8" key="7">
    <citation type="submission" date="2023-10" db="EMBL/GenBank/DDBJ databases">
        <title>Fecal carriage and genetic characteristics of carbapenem-resistant Enterobacterales among healthy adults from four provinces of China.</title>
        <authorList>
            <person name="Li Y."/>
            <person name="Zhang R."/>
        </authorList>
    </citation>
    <scope>NUCLEOTIDE SEQUENCE</scope>
    <source>
        <strain evidence="8">HN-136</strain>
    </source>
</reference>
<keyword evidence="1" id="KW-0732">Signal</keyword>
<reference evidence="5" key="5">
    <citation type="submission" date="2020-09" db="EMBL/GenBank/DDBJ databases">
        <authorList>
            <consortium name="NCBI Pathogen Detection Project"/>
        </authorList>
    </citation>
    <scope>NUCLEOTIDE SEQUENCE</scope>
    <source>
        <strain evidence="6">91871</strain>
        <strain evidence="5">O50</strain>
    </source>
</reference>
<organism evidence="5">
    <name type="scientific">Citrobacter freundii</name>
    <dbReference type="NCBI Taxonomy" id="546"/>
    <lineage>
        <taxon>Bacteria</taxon>
        <taxon>Pseudomonadati</taxon>
        <taxon>Pseudomonadota</taxon>
        <taxon>Gammaproteobacteria</taxon>
        <taxon>Enterobacterales</taxon>
        <taxon>Enterobacteriaceae</taxon>
        <taxon>Citrobacter</taxon>
        <taxon>Citrobacter freundii complex</taxon>
    </lineage>
</organism>
<dbReference type="EMBL" id="JAWPBU010000065">
    <property type="protein sequence ID" value="MDW2761990.1"/>
    <property type="molecule type" value="Genomic_DNA"/>
</dbReference>
<reference evidence="7 9" key="2">
    <citation type="journal article" date="2017" name="PLoS ONE">
        <title>Genomic and phenotypic characterisation of fluoroquinolone resistance mechanisms in Enterobacteriaceae in Durban, South Africa.</title>
        <authorList>
            <person name="Osei Sekyere J."/>
            <person name="Amoako D.G."/>
        </authorList>
    </citation>
    <scope>NUCLEOTIDE SEQUENCE [LARGE SCALE GENOMIC DNA]</scope>
    <source>
        <strain evidence="7 9">ST62:944112508</strain>
    </source>
</reference>
<dbReference type="EMBL" id="LJEB01000028">
    <property type="protein sequence ID" value="KPR56346.1"/>
    <property type="molecule type" value="Genomic_DNA"/>
</dbReference>
<evidence type="ECO:0000313" key="7">
    <source>
        <dbReference type="EMBL" id="KPR56346.1"/>
    </source>
</evidence>
<dbReference type="EMBL" id="ABLGCN030000001">
    <property type="protein sequence ID" value="EMM7455763.1"/>
    <property type="molecule type" value="Genomic_DNA"/>
</dbReference>
<feature type="chain" id="PRO_5011863830" evidence="1">
    <location>
        <begin position="26"/>
        <end position="106"/>
    </location>
</feature>
<evidence type="ECO:0000313" key="3">
    <source>
        <dbReference type="EMBL" id="EHT9942133.1"/>
    </source>
</evidence>
<evidence type="ECO:0000313" key="8">
    <source>
        <dbReference type="EMBL" id="MDW2761990.1"/>
    </source>
</evidence>
<reference evidence="2 10" key="4">
    <citation type="submission" date="2018-09" db="EMBL/GenBank/DDBJ databases">
        <title>Whole genome sequencing of Citrobacter freundii AR_0116.</title>
        <authorList>
            <person name="Conlan S."/>
            <person name="Thomas P.J."/>
            <person name="Mullikin J."/>
            <person name="Frank K.M."/>
            <person name="Segre J.A."/>
        </authorList>
    </citation>
    <scope>NUCLEOTIDE SEQUENCE [LARGE SCALE GENOMIC DNA]</scope>
    <source>
        <strain evidence="2 10">AR_0116</strain>
    </source>
</reference>
<dbReference type="EMBL" id="DAESCB010000013">
    <property type="protein sequence ID" value="HBH7043434.1"/>
    <property type="molecule type" value="Genomic_DNA"/>
</dbReference>
<dbReference type="EMBL" id="DACSXJ010000018">
    <property type="protein sequence ID" value="HAT3898679.1"/>
    <property type="molecule type" value="Genomic_DNA"/>
</dbReference>
<evidence type="ECO:0000313" key="5">
    <source>
        <dbReference type="EMBL" id="HAT3898679.1"/>
    </source>
</evidence>